<gene>
    <name evidence="1" type="ORF">TBCH5v1_2624</name>
</gene>
<dbReference type="AlphaFoldDB" id="A0A0S1XFG8"/>
<organism evidence="1 2">
    <name type="scientific">Thermococcus barophilus</name>
    <dbReference type="NCBI Taxonomy" id="55802"/>
    <lineage>
        <taxon>Archaea</taxon>
        <taxon>Methanobacteriati</taxon>
        <taxon>Methanobacteriota</taxon>
        <taxon>Thermococci</taxon>
        <taxon>Thermococcales</taxon>
        <taxon>Thermococcaceae</taxon>
        <taxon>Thermococcus</taxon>
    </lineage>
</organism>
<reference evidence="1 2" key="1">
    <citation type="journal article" date="2016" name="Genome Announc.">
        <title>Complete genome sequence of the hyperthermophilic and piezophilic archaeon Thermococcus barophilus Ch5, capable of growth at the expense of hydrogenogenesis from carbon monoxide and formate.</title>
        <authorList>
            <person name="Oger P."/>
            <person name="Sokolova T.G."/>
            <person name="Kozhevnikova D.A."/>
            <person name="Taranov E.A."/>
            <person name="Vannier P."/>
            <person name="Lee H.S."/>
            <person name="Kwon K.K."/>
            <person name="Kang S.G."/>
            <person name="Lee J.H."/>
            <person name="Bonch-Osmolovskaya E.A."/>
            <person name="Lebedinsky A.V."/>
        </authorList>
    </citation>
    <scope>NUCLEOTIDE SEQUENCE [LARGE SCALE GENOMIC DNA]</scope>
    <source>
        <strain evidence="2">Ch5</strain>
    </source>
</reference>
<sequence>MKYSKLAVELLKGAEQVIYYDPVYHGRTLKIFGIDNDPTKLVKYLADKYLEKDYGIVIFDTTGDYPKEGFESIIKIEDGKPTGLDPIKMAEEGIIDDPYTAVTIVQTIYELDRSLTEKLYADVLFGKIESVSQAASSEEKYGEVIRESYTVLDEEFFQGSTPNFGNSILVDLSDAHSITIVGMAFLIVAAVVRKRRHVFIGLDDAAVLSYTPAGSAAIPLLTQPMRGRVTVLATRYTVESILNISGPTLVLYTDPDIQSLIYESNGVPPGAMRKRVLKGEGAFIWRTPETINVEEGELLI</sequence>
<dbReference type="STRING" id="55802.TBCH5v1_2624"/>
<dbReference type="Proteomes" id="UP000066042">
    <property type="component" value="Chromosome"/>
</dbReference>
<dbReference type="RefSeq" id="WP_056934882.1">
    <property type="nucleotide sequence ID" value="NZ_CP013050.1"/>
</dbReference>
<protein>
    <submittedName>
        <fullName evidence="1">Uncharacterized protein</fullName>
    </submittedName>
</protein>
<dbReference type="GeneID" id="26137830"/>
<evidence type="ECO:0000313" key="2">
    <source>
        <dbReference type="Proteomes" id="UP000066042"/>
    </source>
</evidence>
<accession>A0A0S1XFG8</accession>
<evidence type="ECO:0000313" key="1">
    <source>
        <dbReference type="EMBL" id="ALM76513.1"/>
    </source>
</evidence>
<name>A0A0S1XFG8_THEBA</name>
<proteinExistence type="predicted"/>
<dbReference type="PATRIC" id="fig|55802.8.peg.2611"/>
<dbReference type="EMBL" id="CP013050">
    <property type="protein sequence ID" value="ALM76513.1"/>
    <property type="molecule type" value="Genomic_DNA"/>
</dbReference>